<dbReference type="EC" id="5.1.3.9" evidence="7"/>
<dbReference type="PANTHER" id="PTHR36204">
    <property type="entry name" value="N-ACETYLMANNOSAMINE-6-PHOSPHATE 2-EPIMERASE-RELATED"/>
    <property type="match status" value="1"/>
</dbReference>
<dbReference type="SUPFAM" id="SSF51366">
    <property type="entry name" value="Ribulose-phoshate binding barrel"/>
    <property type="match status" value="1"/>
</dbReference>
<comment type="catalytic activity">
    <reaction evidence="1 7">
        <text>an N-acyl-D-glucosamine 6-phosphate = an N-acyl-D-mannosamine 6-phosphate</text>
        <dbReference type="Rhea" id="RHEA:23932"/>
        <dbReference type="ChEBI" id="CHEBI:57599"/>
        <dbReference type="ChEBI" id="CHEBI:57666"/>
        <dbReference type="EC" id="5.1.3.9"/>
    </reaction>
</comment>
<dbReference type="Gene3D" id="3.20.20.70">
    <property type="entry name" value="Aldolase class I"/>
    <property type="match status" value="1"/>
</dbReference>
<gene>
    <name evidence="7" type="primary">nanE</name>
    <name evidence="8" type="ORF">ACFPER_09000</name>
</gene>
<dbReference type="HAMAP" id="MF_01235">
    <property type="entry name" value="ManNAc6P_epimer"/>
    <property type="match status" value="1"/>
</dbReference>
<keyword evidence="9" id="KW-1185">Reference proteome</keyword>
<comment type="caution">
    <text evidence="8">The sequence shown here is derived from an EMBL/GenBank/DDBJ whole genome shotgun (WGS) entry which is preliminary data.</text>
</comment>
<dbReference type="CDD" id="cd04729">
    <property type="entry name" value="NanE"/>
    <property type="match status" value="1"/>
</dbReference>
<dbReference type="InterPro" id="IPR013785">
    <property type="entry name" value="Aldolase_TIM"/>
</dbReference>
<organism evidence="8 9">
    <name type="scientific">Agromyces aurantiacus</name>
    <dbReference type="NCBI Taxonomy" id="165814"/>
    <lineage>
        <taxon>Bacteria</taxon>
        <taxon>Bacillati</taxon>
        <taxon>Actinomycetota</taxon>
        <taxon>Actinomycetes</taxon>
        <taxon>Micrococcales</taxon>
        <taxon>Microbacteriaceae</taxon>
        <taxon>Agromyces</taxon>
    </lineage>
</organism>
<dbReference type="EMBL" id="JBHSJC010000001">
    <property type="protein sequence ID" value="MFC4828923.1"/>
    <property type="molecule type" value="Genomic_DNA"/>
</dbReference>
<evidence type="ECO:0000313" key="8">
    <source>
        <dbReference type="EMBL" id="MFC4828923.1"/>
    </source>
</evidence>
<dbReference type="GO" id="GO:0047465">
    <property type="term" value="F:N-acylglucosamine-6-phosphate 2-epimerase activity"/>
    <property type="evidence" value="ECO:0007669"/>
    <property type="project" value="UniProtKB-EC"/>
</dbReference>
<dbReference type="RefSeq" id="WP_204392221.1">
    <property type="nucleotide sequence ID" value="NZ_JAFBBW010000001.1"/>
</dbReference>
<reference evidence="9" key="1">
    <citation type="journal article" date="2019" name="Int. J. Syst. Evol. Microbiol.">
        <title>The Global Catalogue of Microorganisms (GCM) 10K type strain sequencing project: providing services to taxonomists for standard genome sequencing and annotation.</title>
        <authorList>
            <consortium name="The Broad Institute Genomics Platform"/>
            <consortium name="The Broad Institute Genome Sequencing Center for Infectious Disease"/>
            <person name="Wu L."/>
            <person name="Ma J."/>
        </authorList>
    </citation>
    <scope>NUCLEOTIDE SEQUENCE [LARGE SCALE GENOMIC DNA]</scope>
    <source>
        <strain evidence="9">CGMCC 1.12192</strain>
    </source>
</reference>
<dbReference type="PANTHER" id="PTHR36204:SF1">
    <property type="entry name" value="N-ACETYLMANNOSAMINE-6-PHOSPHATE 2-EPIMERASE-RELATED"/>
    <property type="match status" value="1"/>
</dbReference>
<evidence type="ECO:0000313" key="9">
    <source>
        <dbReference type="Proteomes" id="UP001595960"/>
    </source>
</evidence>
<evidence type="ECO:0000256" key="1">
    <source>
        <dbReference type="ARBA" id="ARBA00000056"/>
    </source>
</evidence>
<evidence type="ECO:0000256" key="4">
    <source>
        <dbReference type="ARBA" id="ARBA00007439"/>
    </source>
</evidence>
<sequence>MHHIPSLLDRLRGRLVVSCQARVGEPLHGSAHMTAMALSAIAGGAGGIRCEGPEDVRAIRNATDLPLIGLWKVGHEGVYITPTLEHAVQVAEAGADLVAIDATARQRPDGRTLDETIAALTERGIGVMADVSTLDEGIAAARAGATVVGTTLSGYTPDTTGASGPDVALVAALAAAVDVPVIAEGRIQRPGQLAAAFDAGAWAVVVGGAITRPASITAGFVEAIPADAGRRAAERGRLHV</sequence>
<name>A0ABV9R5C4_9MICO</name>
<comment type="function">
    <text evidence="2 7">Converts N-acetylmannosamine-6-phosphate (ManNAc-6-P) to N-acetylglucosamine-6-phosphate (GlcNAc-6-P).</text>
</comment>
<proteinExistence type="inferred from homology"/>
<evidence type="ECO:0000256" key="7">
    <source>
        <dbReference type="HAMAP-Rule" id="MF_01235"/>
    </source>
</evidence>
<evidence type="ECO:0000256" key="5">
    <source>
        <dbReference type="ARBA" id="ARBA00023235"/>
    </source>
</evidence>
<evidence type="ECO:0000256" key="3">
    <source>
        <dbReference type="ARBA" id="ARBA00005081"/>
    </source>
</evidence>
<evidence type="ECO:0000256" key="6">
    <source>
        <dbReference type="ARBA" id="ARBA00023277"/>
    </source>
</evidence>
<keyword evidence="5 7" id="KW-0413">Isomerase</keyword>
<keyword evidence="6 7" id="KW-0119">Carbohydrate metabolism</keyword>
<protein>
    <recommendedName>
        <fullName evidence="7">Putative N-acetylmannosamine-6-phosphate 2-epimerase</fullName>
        <ecNumber evidence="7">5.1.3.9</ecNumber>
    </recommendedName>
    <alternativeName>
        <fullName evidence="7">ManNAc-6-P epimerase</fullName>
    </alternativeName>
</protein>
<dbReference type="InterPro" id="IPR011060">
    <property type="entry name" value="RibuloseP-bd_barrel"/>
</dbReference>
<accession>A0ABV9R5C4</accession>
<dbReference type="NCBIfam" id="NF002231">
    <property type="entry name" value="PRK01130.1"/>
    <property type="match status" value="1"/>
</dbReference>
<evidence type="ECO:0000256" key="2">
    <source>
        <dbReference type="ARBA" id="ARBA00002147"/>
    </source>
</evidence>
<comment type="similarity">
    <text evidence="4 7">Belongs to the NanE family.</text>
</comment>
<comment type="pathway">
    <text evidence="3 7">Amino-sugar metabolism; N-acetylneuraminate degradation; D-fructose 6-phosphate from N-acetylneuraminate: step 3/5.</text>
</comment>
<dbReference type="Proteomes" id="UP001595960">
    <property type="component" value="Unassembled WGS sequence"/>
</dbReference>
<dbReference type="InterPro" id="IPR007260">
    <property type="entry name" value="NanE"/>
</dbReference>
<dbReference type="Pfam" id="PF04131">
    <property type="entry name" value="NanE"/>
    <property type="match status" value="1"/>
</dbReference>